<evidence type="ECO:0000313" key="2">
    <source>
        <dbReference type="Proteomes" id="UP001519343"/>
    </source>
</evidence>
<sequence>MFTNNRFKQGHRDGFRQGLWTAFLISSPFIFLGIKWMAENSDPVAKQWSSLKKSDLYTRLFDKNAQDEKNMNRKLDRFRAGEGSFGDYDVEMDAESQEMIELIKKVTKE</sequence>
<dbReference type="EMBL" id="JAGGKT010000013">
    <property type="protein sequence ID" value="MBP1933749.1"/>
    <property type="molecule type" value="Genomic_DNA"/>
</dbReference>
<protein>
    <submittedName>
        <fullName evidence="1">Uncharacterized protein</fullName>
    </submittedName>
</protein>
<keyword evidence="2" id="KW-1185">Reference proteome</keyword>
<gene>
    <name evidence="1" type="ORF">J2Z37_003762</name>
</gene>
<name>A0ABS4GU10_9BACL</name>
<evidence type="ECO:0000313" key="1">
    <source>
        <dbReference type="EMBL" id="MBP1933749.1"/>
    </source>
</evidence>
<reference evidence="1 2" key="1">
    <citation type="submission" date="2021-03" db="EMBL/GenBank/DDBJ databases">
        <title>Genomic Encyclopedia of Type Strains, Phase IV (KMG-IV): sequencing the most valuable type-strain genomes for metagenomic binning, comparative biology and taxonomic classification.</title>
        <authorList>
            <person name="Goeker M."/>
        </authorList>
    </citation>
    <scope>NUCLEOTIDE SEQUENCE [LARGE SCALE GENOMIC DNA]</scope>
    <source>
        <strain evidence="1 2">DSM 24738</strain>
    </source>
</reference>
<comment type="caution">
    <text evidence="1">The sequence shown here is derived from an EMBL/GenBank/DDBJ whole genome shotgun (WGS) entry which is preliminary data.</text>
</comment>
<dbReference type="Proteomes" id="UP001519343">
    <property type="component" value="Unassembled WGS sequence"/>
</dbReference>
<organism evidence="1 2">
    <name type="scientific">Ammoniphilus resinae</name>
    <dbReference type="NCBI Taxonomy" id="861532"/>
    <lineage>
        <taxon>Bacteria</taxon>
        <taxon>Bacillati</taxon>
        <taxon>Bacillota</taxon>
        <taxon>Bacilli</taxon>
        <taxon>Bacillales</taxon>
        <taxon>Paenibacillaceae</taxon>
        <taxon>Aneurinibacillus group</taxon>
        <taxon>Ammoniphilus</taxon>
    </lineage>
</organism>
<proteinExistence type="predicted"/>
<dbReference type="RefSeq" id="WP_209811763.1">
    <property type="nucleotide sequence ID" value="NZ_JAGGKT010000013.1"/>
</dbReference>
<accession>A0ABS4GU10</accession>